<gene>
    <name evidence="2" type="ORF">KDH_65970</name>
</gene>
<dbReference type="Proteomes" id="UP001344906">
    <property type="component" value="Unassembled WGS sequence"/>
</dbReference>
<proteinExistence type="predicted"/>
<dbReference type="Pfam" id="PF09369">
    <property type="entry name" value="MZB"/>
    <property type="match status" value="1"/>
</dbReference>
<dbReference type="NCBIfam" id="NF038324">
    <property type="entry name" value="DrmB_fam"/>
    <property type="match status" value="1"/>
</dbReference>
<reference evidence="2 3" key="1">
    <citation type="submission" date="2023-02" db="EMBL/GenBank/DDBJ databases">
        <title>Dictyobacter halimunensis sp. nov., a new member of the class Ktedonobacteria from forest soil in a geothermal area.</title>
        <authorList>
            <person name="Rachmania M.K."/>
            <person name="Ningsih F."/>
            <person name="Sakai Y."/>
            <person name="Yabe S."/>
            <person name="Yokota A."/>
            <person name="Sjamsuridzal W."/>
        </authorList>
    </citation>
    <scope>NUCLEOTIDE SEQUENCE [LARGE SCALE GENOMIC DNA]</scope>
    <source>
        <strain evidence="2 3">S3.2.2.5</strain>
    </source>
</reference>
<accession>A0ABQ6G1P3</accession>
<dbReference type="InterPro" id="IPR047721">
    <property type="entry name" value="DrmB"/>
</dbReference>
<organism evidence="2 3">
    <name type="scientific">Dictyobacter halimunensis</name>
    <dbReference type="NCBI Taxonomy" id="3026934"/>
    <lineage>
        <taxon>Bacteria</taxon>
        <taxon>Bacillati</taxon>
        <taxon>Chloroflexota</taxon>
        <taxon>Ktedonobacteria</taxon>
        <taxon>Ktedonobacterales</taxon>
        <taxon>Dictyobacteraceae</taxon>
        <taxon>Dictyobacter</taxon>
    </lineage>
</organism>
<comment type="caution">
    <text evidence="2">The sequence shown here is derived from an EMBL/GenBank/DDBJ whole genome shotgun (WGS) entry which is preliminary data.</text>
</comment>
<evidence type="ECO:0000259" key="1">
    <source>
        <dbReference type="Pfam" id="PF09369"/>
    </source>
</evidence>
<evidence type="ECO:0000313" key="2">
    <source>
        <dbReference type="EMBL" id="GLV59772.1"/>
    </source>
</evidence>
<protein>
    <recommendedName>
        <fullName evidence="1">MrfA-like Zn-binding domain-containing protein</fullName>
    </recommendedName>
</protein>
<dbReference type="RefSeq" id="WP_338256574.1">
    <property type="nucleotide sequence ID" value="NZ_BSRI01000002.1"/>
</dbReference>
<feature type="domain" description="MrfA-like Zn-binding" evidence="1">
    <location>
        <begin position="479"/>
        <end position="580"/>
    </location>
</feature>
<name>A0ABQ6G1P3_9CHLR</name>
<dbReference type="InterPro" id="IPR018973">
    <property type="entry name" value="MZB"/>
</dbReference>
<evidence type="ECO:0000313" key="3">
    <source>
        <dbReference type="Proteomes" id="UP001344906"/>
    </source>
</evidence>
<keyword evidence="3" id="KW-1185">Reference proteome</keyword>
<sequence>MPTSFIKKHPVGELRPSQLILSYGVGAIVDLPHMSTLIMGIDDWDTYKSEEIIEPRLLEAIQSVMGPQVKRLLTPSAAEKTGKTPQYIGVPVAAFPRWMVCPSCRLLASIDDGYFELQANDFHPDRTSYRHINCPKGKKPMVVPSRFLIACEAGHLDDFPWHHFIHGARPCKSALYMTERGVSGEASDIIIECRTCGQRRPMSQALADNTEDEKNYIPTCSGRSPHLRRYAKKKCGSQAKTTLLSASNTWFPLGYTSLSLPEGEDPLAELIEHNWSILQAASSIELLKTFMLIPQIQQQLGSYSPETIWQGIERKQQQSSDAIVRPRDLKLPEWRILIDPANAPHTDDFEIMPAETPAGYEQVIQQVVLVERLREVMALTGFTRIESLSDFAEEEELPKDHIMQLSRRSPEWLPATEVRGEGIFIQFREEAIRDWLNRLAIQEHNGTFFEAHKRWREARNMPDSAANYPNIRYVLLHSFAHALIRQLTLHCGYAAASIRERIYSQDADDEGGPMAGILLYTAASDSEGTLGGLVSQGKEMGYHIGGVLDDMEYCASDPLCAEHVTLEDNTLHGAACHACMFIPETSCEKGNRYLDRSVIINTVERDNLAFFKKITENRKEDNAW</sequence>
<dbReference type="EMBL" id="BSRI01000002">
    <property type="protein sequence ID" value="GLV59772.1"/>
    <property type="molecule type" value="Genomic_DNA"/>
</dbReference>